<evidence type="ECO:0000256" key="1">
    <source>
        <dbReference type="SAM" id="MobiDB-lite"/>
    </source>
</evidence>
<organism evidence="2">
    <name type="scientific">Colletotrichum fructicola (strain Nara gc5)</name>
    <name type="common">Anthracnose fungus</name>
    <name type="synonym">Colletotrichum gloeosporioides (strain Nara gc5)</name>
    <dbReference type="NCBI Taxonomy" id="1213859"/>
    <lineage>
        <taxon>Eukaryota</taxon>
        <taxon>Fungi</taxon>
        <taxon>Dikarya</taxon>
        <taxon>Ascomycota</taxon>
        <taxon>Pezizomycotina</taxon>
        <taxon>Sordariomycetes</taxon>
        <taxon>Hypocreomycetidae</taxon>
        <taxon>Glomerellales</taxon>
        <taxon>Glomerellaceae</taxon>
        <taxon>Colletotrichum</taxon>
        <taxon>Colletotrichum gloeosporioides species complex</taxon>
    </lineage>
</organism>
<proteinExistence type="predicted"/>
<protein>
    <submittedName>
        <fullName evidence="2">Uncharacterized protein</fullName>
    </submittedName>
</protein>
<feature type="compositionally biased region" description="Basic and acidic residues" evidence="1">
    <location>
        <begin position="27"/>
        <end position="37"/>
    </location>
</feature>
<dbReference type="AlphaFoldDB" id="L2FED8"/>
<reference evidence="2" key="1">
    <citation type="submission" date="2012-08" db="EMBL/GenBank/DDBJ databases">
        <title>Genome analysis of Colletotrichum orbiculare and Colletotrichum fructicola.</title>
        <authorList>
            <person name="Gan P.H.P."/>
            <person name="Ikeda K."/>
            <person name="Irieda H."/>
            <person name="Narusaka M."/>
            <person name="O'Connell R.J."/>
            <person name="Narusaka Y."/>
            <person name="Takano Y."/>
            <person name="Kubo Y."/>
            <person name="Shirasu K."/>
        </authorList>
    </citation>
    <scope>NUCLEOTIDE SEQUENCE</scope>
    <source>
        <strain evidence="2">Nara gc5</strain>
    </source>
</reference>
<gene>
    <name evidence="2" type="ORF">CGGC5_14137</name>
</gene>
<name>L2FED8_COLFN</name>
<evidence type="ECO:0000313" key="2">
    <source>
        <dbReference type="EMBL" id="ELA24386.1"/>
    </source>
</evidence>
<dbReference type="HOGENOM" id="CLU_3014066_0_0_1"/>
<sequence length="56" mass="5722">MADSQESPKPQAAIDMAANPQDAPVEAAKDLGVKTDDAPTAPKITDPNKATGSESE</sequence>
<dbReference type="EMBL" id="KB021271">
    <property type="protein sequence ID" value="ELA24386.1"/>
    <property type="molecule type" value="Genomic_DNA"/>
</dbReference>
<accession>L2FED8</accession>
<feature type="region of interest" description="Disordered" evidence="1">
    <location>
        <begin position="1"/>
        <end position="56"/>
    </location>
</feature>